<reference evidence="3" key="1">
    <citation type="submission" date="2018-05" db="EMBL/GenBank/DDBJ databases">
        <title>Draft genome of Mucuna pruriens seed.</title>
        <authorList>
            <person name="Nnadi N.E."/>
            <person name="Vos R."/>
            <person name="Hasami M.H."/>
            <person name="Devisetty U.K."/>
            <person name="Aguiy J.C."/>
        </authorList>
    </citation>
    <scope>NUCLEOTIDE SEQUENCE [LARGE SCALE GENOMIC DNA]</scope>
    <source>
        <strain evidence="3">JCA_2017</strain>
    </source>
</reference>
<dbReference type="Gene3D" id="1.25.40.10">
    <property type="entry name" value="Tetratricopeptide repeat domain"/>
    <property type="match status" value="2"/>
</dbReference>
<dbReference type="EMBL" id="QJKJ01010948">
    <property type="protein sequence ID" value="RDX72341.1"/>
    <property type="molecule type" value="Genomic_DNA"/>
</dbReference>
<evidence type="ECO:0000256" key="1">
    <source>
        <dbReference type="SAM" id="MobiDB-lite"/>
    </source>
</evidence>
<dbReference type="CDD" id="cd06257">
    <property type="entry name" value="DnaJ"/>
    <property type="match status" value="1"/>
</dbReference>
<dbReference type="Gene3D" id="1.10.287.110">
    <property type="entry name" value="DnaJ domain"/>
    <property type="match status" value="1"/>
</dbReference>
<dbReference type="InterPro" id="IPR011990">
    <property type="entry name" value="TPR-like_helical_dom_sf"/>
</dbReference>
<feature type="compositionally biased region" description="Basic and acidic residues" evidence="1">
    <location>
        <begin position="848"/>
        <end position="858"/>
    </location>
</feature>
<dbReference type="SMART" id="SM00271">
    <property type="entry name" value="DnaJ"/>
    <property type="match status" value="1"/>
</dbReference>
<keyword evidence="4" id="KW-1185">Reference proteome</keyword>
<gene>
    <name evidence="3" type="primary">dnajc7</name>
    <name evidence="3" type="ORF">CR513_48193</name>
</gene>
<proteinExistence type="predicted"/>
<evidence type="ECO:0000313" key="3">
    <source>
        <dbReference type="EMBL" id="RDX72341.1"/>
    </source>
</evidence>
<accession>A0A371F228</accession>
<feature type="compositionally biased region" description="Basic and acidic residues" evidence="1">
    <location>
        <begin position="811"/>
        <end position="823"/>
    </location>
</feature>
<dbReference type="InterPro" id="IPR018253">
    <property type="entry name" value="DnaJ_domain_CS"/>
</dbReference>
<feature type="region of interest" description="Disordered" evidence="1">
    <location>
        <begin position="138"/>
        <end position="161"/>
    </location>
</feature>
<feature type="compositionally biased region" description="Polar residues" evidence="1">
    <location>
        <begin position="830"/>
        <end position="847"/>
    </location>
</feature>
<name>A0A371F228_MUCPR</name>
<dbReference type="Pfam" id="PF13181">
    <property type="entry name" value="TPR_8"/>
    <property type="match status" value="1"/>
</dbReference>
<dbReference type="PROSITE" id="PS00636">
    <property type="entry name" value="DNAJ_1"/>
    <property type="match status" value="1"/>
</dbReference>
<dbReference type="SUPFAM" id="SSF46565">
    <property type="entry name" value="Chaperone J-domain"/>
    <property type="match status" value="1"/>
</dbReference>
<dbReference type="PROSITE" id="PS50076">
    <property type="entry name" value="DNAJ_2"/>
    <property type="match status" value="1"/>
</dbReference>
<organism evidence="3 4">
    <name type="scientific">Mucuna pruriens</name>
    <name type="common">Velvet bean</name>
    <name type="synonym">Dolichos pruriens</name>
    <dbReference type="NCBI Taxonomy" id="157652"/>
    <lineage>
        <taxon>Eukaryota</taxon>
        <taxon>Viridiplantae</taxon>
        <taxon>Streptophyta</taxon>
        <taxon>Embryophyta</taxon>
        <taxon>Tracheophyta</taxon>
        <taxon>Spermatophyta</taxon>
        <taxon>Magnoliopsida</taxon>
        <taxon>eudicotyledons</taxon>
        <taxon>Gunneridae</taxon>
        <taxon>Pentapetalae</taxon>
        <taxon>rosids</taxon>
        <taxon>fabids</taxon>
        <taxon>Fabales</taxon>
        <taxon>Fabaceae</taxon>
        <taxon>Papilionoideae</taxon>
        <taxon>50 kb inversion clade</taxon>
        <taxon>NPAAA clade</taxon>
        <taxon>indigoferoid/millettioid clade</taxon>
        <taxon>Phaseoleae</taxon>
        <taxon>Mucuna</taxon>
    </lineage>
</organism>
<evidence type="ECO:0000259" key="2">
    <source>
        <dbReference type="PROSITE" id="PS50076"/>
    </source>
</evidence>
<protein>
    <submittedName>
        <fullName evidence="3">DnaJ-like subfamily C member 7</fullName>
    </submittedName>
</protein>
<dbReference type="STRING" id="157652.A0A371F228"/>
<feature type="domain" description="J" evidence="2">
    <location>
        <begin position="735"/>
        <end position="820"/>
    </location>
</feature>
<feature type="region of interest" description="Disordered" evidence="1">
    <location>
        <begin position="811"/>
        <end position="873"/>
    </location>
</feature>
<dbReference type="InterPro" id="IPR001623">
    <property type="entry name" value="DnaJ_domain"/>
</dbReference>
<dbReference type="InterPro" id="IPR036869">
    <property type="entry name" value="J_dom_sf"/>
</dbReference>
<dbReference type="PRINTS" id="PR00625">
    <property type="entry name" value="JDOMAIN"/>
</dbReference>
<feature type="non-terminal residue" evidence="3">
    <location>
        <position position="1"/>
    </location>
</feature>
<dbReference type="AlphaFoldDB" id="A0A371F228"/>
<dbReference type="InterPro" id="IPR019734">
    <property type="entry name" value="TPR_rpt"/>
</dbReference>
<dbReference type="PANTHER" id="PTHR45181">
    <property type="entry name" value="HEAT SHOCK PROTEIN DNAJ WITH TETRATRICOPEPTIDE REPEAT-CONTAINING PROTEIN"/>
    <property type="match status" value="1"/>
</dbReference>
<dbReference type="SUPFAM" id="SSF48452">
    <property type="entry name" value="TPR-like"/>
    <property type="match status" value="2"/>
</dbReference>
<comment type="caution">
    <text evidence="3">The sequence shown here is derived from an EMBL/GenBank/DDBJ whole genome shotgun (WGS) entry which is preliminary data.</text>
</comment>
<dbReference type="Proteomes" id="UP000257109">
    <property type="component" value="Unassembled WGS sequence"/>
</dbReference>
<dbReference type="OrthoDB" id="10250354at2759"/>
<evidence type="ECO:0000313" key="4">
    <source>
        <dbReference type="Proteomes" id="UP000257109"/>
    </source>
</evidence>
<dbReference type="PANTHER" id="PTHR45181:SF4">
    <property type="entry name" value="HEAT SHOCK PROTEIN DNAJ WITH TETRATRICOPEPTIDE REPEAT-CONTAINING PROTEIN"/>
    <property type="match status" value="1"/>
</dbReference>
<dbReference type="SMART" id="SM00028">
    <property type="entry name" value="TPR"/>
    <property type="match status" value="7"/>
</dbReference>
<dbReference type="Pfam" id="PF00226">
    <property type="entry name" value="DnaJ"/>
    <property type="match status" value="1"/>
</dbReference>
<sequence>MEKKANLVVSEDMMNLKIEESKGERDDKFVFTSKQGNSGSSFLEFKTPSLKTNLFGDAHDKFKSGAKKEQSGNTRINKSRAKLKLSTPFQGHDFHLKAKMDVSQKNYAISNESFGFIVDGIGNTNRNECEVVDTESKDTNCVNDDDDDEIETGSFKPANDEVDIANDGDGMSNLGSRNMSGFGFTFSAEVQSSSLKRHPKKINWVKVGHGYDTSNSTPNSLSSATCSPFSGNSSLFTLGQGQKDKVSELHPKTWGYEVNKVQGIKEELASFSATTIVAEETCEKWRLKGNQAYKNGNLSLAEDCYTQGVNHASKEEASQRCRRALMLCYSNLAATRMSLGRMRDAVEDCMLAAEIDPNFLRVQLRAANCFLALGEVEDASKYSKRCLQSGTDVCVDKKIAVEASDILQKAQKVSELINHSDELLQGRTAADAESTLEHINEALMISPYSEKLLEMKAEALFMLYKYEEVIQLCDETLGSAEKNSYPLDADCKVRNLDSSQLSKGFYFRLWRCSMMLKSYFRLGKLEECLSLLEEQEEKVSAINKSGSKVLESQIPLAVTIRELLHHKTAGNEAFQAGRHEEAVEHYTAALSCNVESRPFATVCFGNRAAAYKALGQITDAIADCNLAVALDGRYLKALSRRATLYEMIRDYDQAARDIRRLVSLLVEGDVDNSNQPGISDRSINYANDLKHNQIWLSEIEEEAKKGIPLDMYLILTLSVANICKYYQSFKASADSEYDGRGVEHYVSSSEIKKAYHKAALRHHPDKAGQSLARNDSGDDQIWKDIVEEVYKDADRLFKIIGEAYAVLSDPAKRSQYDSEEMRSSQKKQHGNSTARNNVNRQYSPFDQTDSRKQRKEVWRSSGNSSYKDSEAGRLRTTCTQIRDQWHRSWRS</sequence>